<sequence>MKKLILLLTLLFAFTISAQQKKQYRSAKTGQYVTKAKAEKSPSTTYSTPRKSKTKSK</sequence>
<protein>
    <submittedName>
        <fullName evidence="3">Uncharacterized protein</fullName>
    </submittedName>
</protein>
<feature type="region of interest" description="Disordered" evidence="1">
    <location>
        <begin position="29"/>
        <end position="57"/>
    </location>
</feature>
<evidence type="ECO:0000313" key="3">
    <source>
        <dbReference type="EMBL" id="MCK8143188.1"/>
    </source>
</evidence>
<name>A0A9X1XWY9_9FLAO</name>
<evidence type="ECO:0000313" key="4">
    <source>
        <dbReference type="Proteomes" id="UP001139260"/>
    </source>
</evidence>
<comment type="caution">
    <text evidence="3">The sequence shown here is derived from an EMBL/GenBank/DDBJ whole genome shotgun (WGS) entry which is preliminary data.</text>
</comment>
<keyword evidence="4" id="KW-1185">Reference proteome</keyword>
<reference evidence="3" key="1">
    <citation type="submission" date="2022-04" db="EMBL/GenBank/DDBJ databases">
        <title>Flavobacterium pygoscelis sp. nov. isolated from Chinstrap chick (Pygoscelis antarcticus).</title>
        <authorList>
            <person name="Irgang R."/>
            <person name="Poblete-Morales M."/>
            <person name="Avendano-Herrera R."/>
        </authorList>
    </citation>
    <scope>NUCLEOTIDE SEQUENCE</scope>
    <source>
        <strain evidence="3">I-SCBP12n</strain>
    </source>
</reference>
<keyword evidence="2" id="KW-0732">Signal</keyword>
<accession>A0A9X1XWY9</accession>
<gene>
    <name evidence="3" type="ORF">MW871_14960</name>
</gene>
<evidence type="ECO:0000256" key="1">
    <source>
        <dbReference type="SAM" id="MobiDB-lite"/>
    </source>
</evidence>
<organism evidence="3 4">
    <name type="scientific">Flavobacterium pygoscelis</name>
    <dbReference type="NCBI Taxonomy" id="2893176"/>
    <lineage>
        <taxon>Bacteria</taxon>
        <taxon>Pseudomonadati</taxon>
        <taxon>Bacteroidota</taxon>
        <taxon>Flavobacteriia</taxon>
        <taxon>Flavobacteriales</taxon>
        <taxon>Flavobacteriaceae</taxon>
        <taxon>Flavobacterium</taxon>
    </lineage>
</organism>
<proteinExistence type="predicted"/>
<dbReference type="Proteomes" id="UP001139260">
    <property type="component" value="Unassembled WGS sequence"/>
</dbReference>
<dbReference type="RefSeq" id="WP_248429216.1">
    <property type="nucleotide sequence ID" value="NZ_JALNUB010000013.1"/>
</dbReference>
<feature type="chain" id="PRO_5040802748" evidence="2">
    <location>
        <begin position="19"/>
        <end position="57"/>
    </location>
</feature>
<feature type="signal peptide" evidence="2">
    <location>
        <begin position="1"/>
        <end position="18"/>
    </location>
</feature>
<dbReference type="EMBL" id="JALNUB010000013">
    <property type="protein sequence ID" value="MCK8143188.1"/>
    <property type="molecule type" value="Genomic_DNA"/>
</dbReference>
<evidence type="ECO:0000256" key="2">
    <source>
        <dbReference type="SAM" id="SignalP"/>
    </source>
</evidence>
<dbReference type="AlphaFoldDB" id="A0A9X1XWY9"/>